<evidence type="ECO:0000313" key="1">
    <source>
        <dbReference type="EMBL" id="CAG8646861.1"/>
    </source>
</evidence>
<keyword evidence="2" id="KW-1185">Reference proteome</keyword>
<dbReference type="AlphaFoldDB" id="A0A9N9DST7"/>
<dbReference type="EMBL" id="CAJVPL010004379">
    <property type="protein sequence ID" value="CAG8646861.1"/>
    <property type="molecule type" value="Genomic_DNA"/>
</dbReference>
<feature type="non-terminal residue" evidence="1">
    <location>
        <position position="1"/>
    </location>
</feature>
<accession>A0A9N9DST7</accession>
<dbReference type="OrthoDB" id="2395307at2759"/>
<sequence length="146" mass="16875">LIEELKSSSSSCSTASQTEYIMSPGNFTDLYNAIIKAEEQIGSTNQEVIRAYFLFGKKLKEKLAEYIKTNKECKAQRLLIKEVSVQLSFDLSKNAVEKRIERVRKIYDLFTTIGEDKIEKVKSYSALRISKLNWDEIDVIVEKFEF</sequence>
<evidence type="ECO:0000313" key="2">
    <source>
        <dbReference type="Proteomes" id="UP000789831"/>
    </source>
</evidence>
<dbReference type="Proteomes" id="UP000789831">
    <property type="component" value="Unassembled WGS sequence"/>
</dbReference>
<organism evidence="1 2">
    <name type="scientific">Ambispora gerdemannii</name>
    <dbReference type="NCBI Taxonomy" id="144530"/>
    <lineage>
        <taxon>Eukaryota</taxon>
        <taxon>Fungi</taxon>
        <taxon>Fungi incertae sedis</taxon>
        <taxon>Mucoromycota</taxon>
        <taxon>Glomeromycotina</taxon>
        <taxon>Glomeromycetes</taxon>
        <taxon>Archaeosporales</taxon>
        <taxon>Ambisporaceae</taxon>
        <taxon>Ambispora</taxon>
    </lineage>
</organism>
<reference evidence="1" key="1">
    <citation type="submission" date="2021-06" db="EMBL/GenBank/DDBJ databases">
        <authorList>
            <person name="Kallberg Y."/>
            <person name="Tangrot J."/>
            <person name="Rosling A."/>
        </authorList>
    </citation>
    <scope>NUCLEOTIDE SEQUENCE</scope>
    <source>
        <strain evidence="1">MT106</strain>
    </source>
</reference>
<protein>
    <submittedName>
        <fullName evidence="1">8700_t:CDS:1</fullName>
    </submittedName>
</protein>
<proteinExistence type="predicted"/>
<gene>
    <name evidence="1" type="ORF">AGERDE_LOCUS11233</name>
</gene>
<name>A0A9N9DST7_9GLOM</name>
<comment type="caution">
    <text evidence="1">The sequence shown here is derived from an EMBL/GenBank/DDBJ whole genome shotgun (WGS) entry which is preliminary data.</text>
</comment>